<evidence type="ECO:0000256" key="1">
    <source>
        <dbReference type="SAM" id="MobiDB-lite"/>
    </source>
</evidence>
<dbReference type="HOGENOM" id="CLU_647254_0_0_1"/>
<dbReference type="InParanoid" id="A8NI99"/>
<proteinExistence type="predicted"/>
<name>A8NI99_COPC7</name>
<comment type="caution">
    <text evidence="2">The sequence shown here is derived from an EMBL/GenBank/DDBJ whole genome shotgun (WGS) entry which is preliminary data.</text>
</comment>
<evidence type="ECO:0000313" key="2">
    <source>
        <dbReference type="EMBL" id="EAU87976.2"/>
    </source>
</evidence>
<dbReference type="EMBL" id="AACS02000010">
    <property type="protein sequence ID" value="EAU87976.2"/>
    <property type="molecule type" value="Genomic_DNA"/>
</dbReference>
<dbReference type="Proteomes" id="UP000001861">
    <property type="component" value="Unassembled WGS sequence"/>
</dbReference>
<dbReference type="Gene3D" id="2.60.120.260">
    <property type="entry name" value="Galactose-binding domain-like"/>
    <property type="match status" value="2"/>
</dbReference>
<feature type="compositionally biased region" description="Pro residues" evidence="1">
    <location>
        <begin position="26"/>
        <end position="36"/>
    </location>
</feature>
<protein>
    <submittedName>
        <fullName evidence="2">Uncharacterized protein</fullName>
    </submittedName>
</protein>
<dbReference type="AlphaFoldDB" id="A8NI99"/>
<feature type="region of interest" description="Disordered" evidence="1">
    <location>
        <begin position="1"/>
        <end position="43"/>
    </location>
</feature>
<dbReference type="RefSeq" id="XP_001833946.2">
    <property type="nucleotide sequence ID" value="XM_001833894.2"/>
</dbReference>
<dbReference type="VEuPathDB" id="FungiDB:CC1G_01623"/>
<feature type="region of interest" description="Disordered" evidence="1">
    <location>
        <begin position="358"/>
        <end position="396"/>
    </location>
</feature>
<sequence>MSSPSHTSSANPNQSTSSPALNSTEPPFPVLPPNQPPTVRLGDDGANYYVNTTIDDFSPLMTFSDGWISTIADMNSSNPLKPIPQRNWHLWTYKRTETPNATVSIEFWGSELYLYGDTGPAYGVYSLALDDETPTVHTAFYPALAAGRSHLMHTLRNLTEGRHELTITNLGTRDGLNEGPAFLLDFAVARQKVGTIEGLQPNASDVRDEALSGLATNGTWSLLNIQDDVVPGEGGLKPAIYVERRALFTTDDWATLVHRFQGTGIQVFGGWNSTHGSYRATLTDTGNSTVLHSKIYDTAAVCGGSDAPGCEWRGTTLKFAAADLNPDAQYELTLQNVHSGGNSAFEVGFIRVFGSQDAREPGTGSSGVPAPSTGGGLPEPGSAGQQPGGASDETGSGRMYSLDPLLQLWVLMFLFVAAWKTLKH</sequence>
<organism evidence="2 3">
    <name type="scientific">Coprinopsis cinerea (strain Okayama-7 / 130 / ATCC MYA-4618 / FGSC 9003)</name>
    <name type="common">Inky cap fungus</name>
    <name type="synonym">Hormographiella aspergillata</name>
    <dbReference type="NCBI Taxonomy" id="240176"/>
    <lineage>
        <taxon>Eukaryota</taxon>
        <taxon>Fungi</taxon>
        <taxon>Dikarya</taxon>
        <taxon>Basidiomycota</taxon>
        <taxon>Agaricomycotina</taxon>
        <taxon>Agaricomycetes</taxon>
        <taxon>Agaricomycetidae</taxon>
        <taxon>Agaricales</taxon>
        <taxon>Agaricineae</taxon>
        <taxon>Psathyrellaceae</taxon>
        <taxon>Coprinopsis</taxon>
    </lineage>
</organism>
<evidence type="ECO:0000313" key="3">
    <source>
        <dbReference type="Proteomes" id="UP000001861"/>
    </source>
</evidence>
<gene>
    <name evidence="2" type="ORF">CC1G_01623</name>
</gene>
<dbReference type="KEGG" id="cci:CC1G_01623"/>
<dbReference type="eggNOG" id="ENOG502SQHR">
    <property type="taxonomic scope" value="Eukaryota"/>
</dbReference>
<accession>A8NI99</accession>
<keyword evidence="3" id="KW-1185">Reference proteome</keyword>
<dbReference type="OrthoDB" id="2563669at2759"/>
<feature type="compositionally biased region" description="Polar residues" evidence="1">
    <location>
        <begin position="1"/>
        <end position="25"/>
    </location>
</feature>
<dbReference type="GeneID" id="6010450"/>
<reference evidence="2 3" key="1">
    <citation type="journal article" date="2010" name="Proc. Natl. Acad. Sci. U.S.A.">
        <title>Insights into evolution of multicellular fungi from the assembled chromosomes of the mushroom Coprinopsis cinerea (Coprinus cinereus).</title>
        <authorList>
            <person name="Stajich J.E."/>
            <person name="Wilke S.K."/>
            <person name="Ahren D."/>
            <person name="Au C.H."/>
            <person name="Birren B.W."/>
            <person name="Borodovsky M."/>
            <person name="Burns C."/>
            <person name="Canback B."/>
            <person name="Casselton L.A."/>
            <person name="Cheng C.K."/>
            <person name="Deng J."/>
            <person name="Dietrich F.S."/>
            <person name="Fargo D.C."/>
            <person name="Farman M.L."/>
            <person name="Gathman A.C."/>
            <person name="Goldberg J."/>
            <person name="Guigo R."/>
            <person name="Hoegger P.J."/>
            <person name="Hooker J.B."/>
            <person name="Huggins A."/>
            <person name="James T.Y."/>
            <person name="Kamada T."/>
            <person name="Kilaru S."/>
            <person name="Kodira C."/>
            <person name="Kues U."/>
            <person name="Kupfer D."/>
            <person name="Kwan H.S."/>
            <person name="Lomsadze A."/>
            <person name="Li W."/>
            <person name="Lilly W.W."/>
            <person name="Ma L.J."/>
            <person name="Mackey A.J."/>
            <person name="Manning G."/>
            <person name="Martin F."/>
            <person name="Muraguchi H."/>
            <person name="Natvig D.O."/>
            <person name="Palmerini H."/>
            <person name="Ramesh M.A."/>
            <person name="Rehmeyer C.J."/>
            <person name="Roe B.A."/>
            <person name="Shenoy N."/>
            <person name="Stanke M."/>
            <person name="Ter-Hovhannisyan V."/>
            <person name="Tunlid A."/>
            <person name="Velagapudi R."/>
            <person name="Vision T.J."/>
            <person name="Zeng Q."/>
            <person name="Zolan M.E."/>
            <person name="Pukkila P.J."/>
        </authorList>
    </citation>
    <scope>NUCLEOTIDE SEQUENCE [LARGE SCALE GENOMIC DNA]</scope>
    <source>
        <strain evidence="3">Okayama-7 / 130 / ATCC MYA-4618 / FGSC 9003</strain>
    </source>
</reference>